<dbReference type="Proteomes" id="UP000479691">
    <property type="component" value="Unassembled WGS sequence"/>
</dbReference>
<dbReference type="Proteomes" id="UP000472727">
    <property type="component" value="Unassembled WGS sequence"/>
</dbReference>
<proteinExistence type="predicted"/>
<dbReference type="EMBL" id="WIPF01000128">
    <property type="protein sequence ID" value="KAF3206010.1"/>
    <property type="molecule type" value="Genomic_DNA"/>
</dbReference>
<feature type="chain" id="PRO_5041170926" evidence="1">
    <location>
        <begin position="19"/>
        <end position="331"/>
    </location>
</feature>
<name>A0A6G1LWU8_ORBOL</name>
<evidence type="ECO:0000313" key="3">
    <source>
        <dbReference type="EMBL" id="KAF3206010.1"/>
    </source>
</evidence>
<evidence type="ECO:0000313" key="4">
    <source>
        <dbReference type="EMBL" id="KAF3224269.1"/>
    </source>
</evidence>
<evidence type="ECO:0000313" key="7">
    <source>
        <dbReference type="Proteomes" id="UP000483672"/>
    </source>
</evidence>
<gene>
    <name evidence="4" type="ORF">TWF106_004467</name>
    <name evidence="3" type="ORF">TWF191_001561</name>
    <name evidence="2" type="ORF">TWF788_005536</name>
</gene>
<dbReference type="EMBL" id="JAABOE010000026">
    <property type="protein sequence ID" value="KAF3183810.1"/>
    <property type="molecule type" value="Genomic_DNA"/>
</dbReference>
<evidence type="ECO:0000256" key="1">
    <source>
        <dbReference type="SAM" id="SignalP"/>
    </source>
</evidence>
<sequence>MKLAVLYAVTALVPSAFSHCLITGAYGNANHKIRSYGIGLLEDTNRRVDSRVDGQRDCTVFSNPAMTPNGSGARQRKCTLCPAGFDTECGACRGVKNCQKCPLYDTNCPKCRKRHLPGCGRTYYASGSKYYVVDRPELKGTDPARPFYNSAYIHTANWIEWLREKGKIPIVTAGGWLWVTMFQQTTDGAGPYYCMLDQAGKGEEWVNMTVPVVSPGIQGASPCNNQNWEWPLKLPEDLKCTGEYGALKNVCLAKCFNDAPNGPFGGCIAFQQVDSGPDMDKEPRSFETNPKCRGFQYRLPISDGQIRFLAGDDSIGAVAKAYIRDMLKPRK</sequence>
<accession>A0A6G1LWU8</accession>
<evidence type="ECO:0000313" key="5">
    <source>
        <dbReference type="Proteomes" id="UP000472727"/>
    </source>
</evidence>
<comment type="caution">
    <text evidence="2">The sequence shown here is derived from an EMBL/GenBank/DDBJ whole genome shotgun (WGS) entry which is preliminary data.</text>
</comment>
<dbReference type="Pfam" id="PF11327">
    <property type="entry name" value="Egh16-like"/>
    <property type="match status" value="1"/>
</dbReference>
<protein>
    <submittedName>
        <fullName evidence="2">Uncharacterized protein</fullName>
    </submittedName>
</protein>
<feature type="signal peptide" evidence="1">
    <location>
        <begin position="1"/>
        <end position="18"/>
    </location>
</feature>
<dbReference type="PANTHER" id="PTHR34618:SF1">
    <property type="entry name" value="SECRETED PROTEIN"/>
    <property type="match status" value="1"/>
</dbReference>
<dbReference type="InterPro" id="IPR021476">
    <property type="entry name" value="Egh16-like"/>
</dbReference>
<organism evidence="2 6">
    <name type="scientific">Orbilia oligospora</name>
    <name type="common">Nematode-trapping fungus</name>
    <name type="synonym">Arthrobotrys oligospora</name>
    <dbReference type="NCBI Taxonomy" id="2813651"/>
    <lineage>
        <taxon>Eukaryota</taxon>
        <taxon>Fungi</taxon>
        <taxon>Dikarya</taxon>
        <taxon>Ascomycota</taxon>
        <taxon>Pezizomycotina</taxon>
        <taxon>Orbiliomycetes</taxon>
        <taxon>Orbiliales</taxon>
        <taxon>Orbiliaceae</taxon>
        <taxon>Orbilia</taxon>
    </lineage>
</organism>
<dbReference type="EMBL" id="WIWS01000020">
    <property type="protein sequence ID" value="KAF3224269.1"/>
    <property type="molecule type" value="Genomic_DNA"/>
</dbReference>
<evidence type="ECO:0000313" key="2">
    <source>
        <dbReference type="EMBL" id="KAF3183810.1"/>
    </source>
</evidence>
<dbReference type="PANTHER" id="PTHR34618">
    <property type="entry name" value="SURFACE PROTEIN MAS1, PUTATIVE-RELATED"/>
    <property type="match status" value="1"/>
</dbReference>
<keyword evidence="1" id="KW-0732">Signal</keyword>
<dbReference type="Proteomes" id="UP000483672">
    <property type="component" value="Unassembled WGS sequence"/>
</dbReference>
<evidence type="ECO:0000313" key="6">
    <source>
        <dbReference type="Proteomes" id="UP000479691"/>
    </source>
</evidence>
<dbReference type="AlphaFoldDB" id="A0A6G1LWU8"/>
<reference evidence="5 6" key="1">
    <citation type="submission" date="2019-06" db="EMBL/GenBank/DDBJ databases">
        <authorList>
            <person name="Palmer J.M."/>
        </authorList>
    </citation>
    <scope>NUCLEOTIDE SEQUENCE [LARGE SCALE GENOMIC DNA]</scope>
    <source>
        <strain evidence="4 5">TWF106</strain>
        <strain evidence="3 7">TWF191</strain>
        <strain evidence="2 6">TWF788</strain>
    </source>
</reference>